<keyword evidence="4 7" id="KW-0732">Signal</keyword>
<accession>A0A6N3E842</accession>
<feature type="domain" description="Glycoside hydrolase family 29 N-terminal" evidence="9">
    <location>
        <begin position="1137"/>
        <end position="1517"/>
    </location>
</feature>
<dbReference type="SMART" id="SM00812">
    <property type="entry name" value="Alpha_L_fucos"/>
    <property type="match status" value="1"/>
</dbReference>
<sequence length="2062" mass="232042">MKKSNYRKWWLLPLGMVVCLAGMAQNRLPRANSEARENVISLSGEWQFQRDDQRAGKQEKWYNRTSFNDKIMLPSTIDEQHKGSAEAKQDGRFTRLYAYEGPAWYQRTVDIPAMMEGCSLFLCLERTKVTDVWFDGQYVGSDSSLITTQKFLLTEQAVPGVHRITVRVTNGADENPPVSGCHQMSNGTQTNWNGILGRMEIHAVRDVWLEQVQAYPNLADRNVRLRFHIKKKGQKMEGRMQLELQSWNTKKPHVFETLMLPVVMESNDTVFEYVYPLGDKMQTWDEFSPTLYRVKSTLTTTINGMNVSSVRETDFGMREITSDSRGFVINGRPAFMRGKHDAAVFPHTGYPPMDVDEWIRILKIYKDYGLNHVRCHTWCPPLAAFEAADIVGIYWLPELPHWGAVGGKVDIIQGDVEQKTEIYDNTTSYLVSEGFRMLDEMGSQPSFTMFELGNEMSGSREEMSKIISKFRDHDPRHLYAGGANNFLWAPQFTQGDDFWTTTMTGGTYGAGVYHDTKGLEVRSSYPNHNEGHVNNILCGTDYDYSSAITRFDKPIVSHETGQYQVYPNYNQIEKFTGVTRAYNLDTYRQRLEEAGMGDRAEDFFRASGQLAALCYREDIESAIRTDRFGGFQLLDLQDYPGQGTALVGMLDSYLDSKGIITPEQWREFCCEVVPLLRHKSFTYTTDETFKSRAVIANFGAADLSLKPEWTVSYADGAQIAHGSLAQTTMPCGARTDVGSIEFDLSEVKAPCKLTVTLSLPGTSYHNSYSIWVYPRKVDTSVPQGIKVFYSLNSEAQAELERGGKVLILPMPAAIPTSIDGAFQSDFWCYSMFRGYDPPGTLGICLNPQHAAFDQFPTEYHSNWQWWRMLKNGRPINLNTLPQTFRPIVEVIDNVTLNRRLGVMFEAKVGCGQLLVCSMDLQNLQAYPEARQIYASLLGYMASDKFAPTQELTMEQLGTVLTSGVPTETKVTRSVRIDDMNFSVSPAEDYKLSGRTVTFDHSNNLFCTVTDGSKGYIKLNDKYARLLIPVMKCASKGSFVSSNTTLHYIDTIGHYRMHVIGDVKFNQTDSTQWIIQLDALDGGVQGIVGLSNTNWGSVLTLTLGDVCLQQTVVAPYIGDVEKSRVPIANMQEPYTGGLFGPSWESLSQYQVPEWFRNAKFGIWAHWGPQCVPEQGDWYARHMYEPGHRHYQYHVEHYGHPSQFGFKDIIHTWKAENWEPNMLMKLYKRVGARYFMAMANHHDNFDLWDSRYHKWNSVDIGPEKNIINVWQKAARAEGLPFGVSVHSSHAWVWYGTARGADTEGEMAGVPYDGNLTVSDGVGTWWEGLDPQELYVQNHEPNPWMSWDWNAGDPSVEYCEDFYNRTVDLINKYQPDIVYFDDTALPLWPASDAGLYVTANYYNSSMQWTGRAPQCVVTGKKLSGIQRRGIVEDIEKGAIDTISAIPWQTCSCLGEYHYRRSYYEDDSYKSAETVVRMLCDIVSKNGNLLLSVPMRGDGTIDDKEESILEGVARWMEVNSECIYDTRPWVVFGEGPDAETPREGRETGTYGADDFRFTAKDDSLYVIVMNRPADGRVRIKSLGTVNGKCDRKFHSLAVLGGGVPEYSREHNALLVSLPASDSPIQVVKIVLSKEQLEVKEPFVLRRQNSVEDMVPTSKTFGESYKMTSTSVTFDHSNALISQNTTTNNGYLPVPEGSQKLVLHIDKISSQGAYNTDNTTLYYVNASGELSSHNYGKIELPSEGNFDFVLPLTPDVLVDGCQGLLSISNSNWSSVLTLDVSEAYFQRGNEVAYCAWGDPTNEDTYEKITDLLSRSDLNVLDLSGIEGLDASTDWHALANNPNILIFTNDNKAEQTNEVSKGRCTELYLESGSPSGFYAPCSFTAEHVQVNVPVAEDGQVLILPFDITPSDDVHLYCLTAVTGDSVYCERVCGMAEANSPLVYYSDTEVVLSGSGIVQSSDSDVSSEFFHGTYTPAMVIAGVYKWGTDENGHAGFRLLRTEANLLPFSYILKYEGGSFIPLHLPDVTTHIEDVKNTTHGPAFYDLSGRRVYDNSRGIRVSKGRKYLIK</sequence>
<dbReference type="InterPro" id="IPR000933">
    <property type="entry name" value="Glyco_hydro_29"/>
</dbReference>
<evidence type="ECO:0000256" key="6">
    <source>
        <dbReference type="ARBA" id="ARBA00023295"/>
    </source>
</evidence>
<evidence type="ECO:0000256" key="3">
    <source>
        <dbReference type="ARBA" id="ARBA00012662"/>
    </source>
</evidence>
<dbReference type="InterPro" id="IPR006102">
    <property type="entry name" value="Ig-like_GH2"/>
</dbReference>
<evidence type="ECO:0000313" key="10">
    <source>
        <dbReference type="EMBL" id="VYU35729.1"/>
    </source>
</evidence>
<dbReference type="Pfam" id="PF01120">
    <property type="entry name" value="Alpha_L_fucos"/>
    <property type="match status" value="1"/>
</dbReference>
<comment type="similarity">
    <text evidence="2">Belongs to the glycosyl hydrolase 29 family.</text>
</comment>
<dbReference type="InterPro" id="IPR017853">
    <property type="entry name" value="GH"/>
</dbReference>
<keyword evidence="6 10" id="KW-0326">Glycosidase</keyword>
<evidence type="ECO:0000259" key="9">
    <source>
        <dbReference type="Pfam" id="PF01120"/>
    </source>
</evidence>
<dbReference type="EC" id="3.2.1.51" evidence="3"/>
<dbReference type="PANTHER" id="PTHR10030:SF37">
    <property type="entry name" value="ALPHA-L-FUCOSIDASE-RELATED"/>
    <property type="match status" value="1"/>
</dbReference>
<dbReference type="RefSeq" id="WP_412442056.1">
    <property type="nucleotide sequence ID" value="NZ_CACRUT010000015.1"/>
</dbReference>
<evidence type="ECO:0000256" key="2">
    <source>
        <dbReference type="ARBA" id="ARBA00007951"/>
    </source>
</evidence>
<organism evidence="10">
    <name type="scientific">Paraprevotella clara</name>
    <dbReference type="NCBI Taxonomy" id="454154"/>
    <lineage>
        <taxon>Bacteria</taxon>
        <taxon>Pseudomonadati</taxon>
        <taxon>Bacteroidota</taxon>
        <taxon>Bacteroidia</taxon>
        <taxon>Bacteroidales</taxon>
        <taxon>Prevotellaceae</taxon>
        <taxon>Paraprevotella</taxon>
    </lineage>
</organism>
<feature type="chain" id="PRO_5026927194" description="alpha-L-fucosidase" evidence="7">
    <location>
        <begin position="25"/>
        <end position="2062"/>
    </location>
</feature>
<proteinExistence type="inferred from homology"/>
<dbReference type="SUPFAM" id="SSF49785">
    <property type="entry name" value="Galactose-binding domain-like"/>
    <property type="match status" value="1"/>
</dbReference>
<dbReference type="GO" id="GO:0004560">
    <property type="term" value="F:alpha-L-fucosidase activity"/>
    <property type="evidence" value="ECO:0007669"/>
    <property type="project" value="InterPro"/>
</dbReference>
<dbReference type="InterPro" id="IPR008979">
    <property type="entry name" value="Galactose-bd-like_sf"/>
</dbReference>
<dbReference type="GO" id="GO:0016139">
    <property type="term" value="P:glycoside catabolic process"/>
    <property type="evidence" value="ECO:0007669"/>
    <property type="project" value="TreeGrafter"/>
</dbReference>
<dbReference type="SUPFAM" id="SSF51445">
    <property type="entry name" value="(Trans)glycosidases"/>
    <property type="match status" value="2"/>
</dbReference>
<protein>
    <recommendedName>
        <fullName evidence="3">alpha-L-fucosidase</fullName>
        <ecNumber evidence="3">3.2.1.51</ecNumber>
    </recommendedName>
</protein>
<dbReference type="EMBL" id="CACRUT010000015">
    <property type="protein sequence ID" value="VYU35729.1"/>
    <property type="molecule type" value="Genomic_DNA"/>
</dbReference>
<evidence type="ECO:0000256" key="5">
    <source>
        <dbReference type="ARBA" id="ARBA00022801"/>
    </source>
</evidence>
<dbReference type="Gene3D" id="3.20.20.80">
    <property type="entry name" value="Glycosidases"/>
    <property type="match status" value="2"/>
</dbReference>
<evidence type="ECO:0000256" key="1">
    <source>
        <dbReference type="ARBA" id="ARBA00007401"/>
    </source>
</evidence>
<keyword evidence="5 10" id="KW-0378">Hydrolase</keyword>
<dbReference type="GO" id="GO:0004565">
    <property type="term" value="F:beta-galactosidase activity"/>
    <property type="evidence" value="ECO:0007669"/>
    <property type="project" value="UniProtKB-EC"/>
</dbReference>
<dbReference type="Gene3D" id="2.60.120.260">
    <property type="entry name" value="Galactose-binding domain-like"/>
    <property type="match status" value="1"/>
</dbReference>
<name>A0A6N3E842_9BACT</name>
<dbReference type="GO" id="GO:0006004">
    <property type="term" value="P:fucose metabolic process"/>
    <property type="evidence" value="ECO:0007669"/>
    <property type="project" value="TreeGrafter"/>
</dbReference>
<gene>
    <name evidence="10" type="primary">lacZ_11</name>
    <name evidence="10" type="ORF">PCLFYP37_02617</name>
</gene>
<dbReference type="GO" id="GO:0005764">
    <property type="term" value="C:lysosome"/>
    <property type="evidence" value="ECO:0007669"/>
    <property type="project" value="TreeGrafter"/>
</dbReference>
<evidence type="ECO:0000256" key="7">
    <source>
        <dbReference type="SAM" id="SignalP"/>
    </source>
</evidence>
<dbReference type="Gene3D" id="2.60.40.1180">
    <property type="entry name" value="Golgi alpha-mannosidase II"/>
    <property type="match status" value="1"/>
</dbReference>
<reference evidence="10" key="1">
    <citation type="submission" date="2019-11" db="EMBL/GenBank/DDBJ databases">
        <authorList>
            <person name="Feng L."/>
        </authorList>
    </citation>
    <scope>NUCLEOTIDE SEQUENCE</scope>
    <source>
        <strain evidence="10">PclaraLFYP37</strain>
    </source>
</reference>
<comment type="similarity">
    <text evidence="1">Belongs to the glycosyl hydrolase 2 family.</text>
</comment>
<evidence type="ECO:0000256" key="4">
    <source>
        <dbReference type="ARBA" id="ARBA00022729"/>
    </source>
</evidence>
<feature type="signal peptide" evidence="7">
    <location>
        <begin position="1"/>
        <end position="24"/>
    </location>
</feature>
<dbReference type="Pfam" id="PF00703">
    <property type="entry name" value="Glyco_hydro_2"/>
    <property type="match status" value="1"/>
</dbReference>
<dbReference type="InterPro" id="IPR057739">
    <property type="entry name" value="Glyco_hydro_29_N"/>
</dbReference>
<dbReference type="PANTHER" id="PTHR10030">
    <property type="entry name" value="ALPHA-L-FUCOSIDASE"/>
    <property type="match status" value="1"/>
</dbReference>
<feature type="domain" description="Glycoside hydrolase family 2 immunoglobulin-like beta-sandwich" evidence="8">
    <location>
        <begin position="209"/>
        <end position="318"/>
    </location>
</feature>
<dbReference type="InterPro" id="IPR013780">
    <property type="entry name" value="Glyco_hydro_b"/>
</dbReference>
<evidence type="ECO:0000259" key="8">
    <source>
        <dbReference type="Pfam" id="PF00703"/>
    </source>
</evidence>